<keyword evidence="1" id="KW-1133">Transmembrane helix</keyword>
<evidence type="ECO:0000313" key="3">
    <source>
        <dbReference type="Proteomes" id="UP000007076"/>
    </source>
</evidence>
<dbReference type="HOGENOM" id="CLU_3118807_0_0_11"/>
<keyword evidence="1" id="KW-0472">Membrane</keyword>
<dbReference type="KEGG" id="ksk:KSE_02660"/>
<evidence type="ECO:0000256" key="1">
    <source>
        <dbReference type="SAM" id="Phobius"/>
    </source>
</evidence>
<keyword evidence="3" id="KW-1185">Reference proteome</keyword>
<evidence type="ECO:0000313" key="2">
    <source>
        <dbReference type="EMBL" id="BAJ26113.1"/>
    </source>
</evidence>
<protein>
    <submittedName>
        <fullName evidence="2">Uncharacterized protein</fullName>
    </submittedName>
</protein>
<reference evidence="2 3" key="1">
    <citation type="journal article" date="2010" name="DNA Res.">
        <title>Genome sequence of Kitasatospora setae NBRC 14216T: an evolutionary snapshot of the family Streptomycetaceae.</title>
        <authorList>
            <person name="Ichikawa N."/>
            <person name="Oguchi A."/>
            <person name="Ikeda H."/>
            <person name="Ishikawa J."/>
            <person name="Kitani S."/>
            <person name="Watanabe Y."/>
            <person name="Nakamura S."/>
            <person name="Katano Y."/>
            <person name="Kishi E."/>
            <person name="Sasagawa M."/>
            <person name="Ankai A."/>
            <person name="Fukui S."/>
            <person name="Hashimoto Y."/>
            <person name="Kamata S."/>
            <person name="Otoguro M."/>
            <person name="Tanikawa S."/>
            <person name="Nihira T."/>
            <person name="Horinouchi S."/>
            <person name="Ohnishi Y."/>
            <person name="Hayakawa M."/>
            <person name="Kuzuyama T."/>
            <person name="Arisawa A."/>
            <person name="Nomoto F."/>
            <person name="Miura H."/>
            <person name="Takahashi Y."/>
            <person name="Fujita N."/>
        </authorList>
    </citation>
    <scope>NUCLEOTIDE SEQUENCE [LARGE SCALE GENOMIC DNA]</scope>
    <source>
        <strain evidence="3">ATCC 33774 / DSM 43861 / JCM 3304 / KCC A-0304 / NBRC 14216 / KM-6054</strain>
    </source>
</reference>
<name>E4N4I2_KITSK</name>
<proteinExistence type="predicted"/>
<sequence length="50" mass="5598">MIGDRSRAEDPTAPRADREVPMSVKNVVGLIVDAIVIIYLILAIKYPNRF</sequence>
<dbReference type="AlphaFoldDB" id="E4N4I2"/>
<dbReference type="RefSeq" id="WP_014133434.1">
    <property type="nucleotide sequence ID" value="NC_016109.1"/>
</dbReference>
<gene>
    <name evidence="2" type="ordered locus">KSE_02660</name>
</gene>
<organism evidence="2 3">
    <name type="scientific">Kitasatospora setae (strain ATCC 33774 / DSM 43861 / JCM 3304 / KCC A-0304 / NBRC 14216 / KM-6054)</name>
    <name type="common">Streptomyces setae</name>
    <dbReference type="NCBI Taxonomy" id="452652"/>
    <lineage>
        <taxon>Bacteria</taxon>
        <taxon>Bacillati</taxon>
        <taxon>Actinomycetota</taxon>
        <taxon>Actinomycetes</taxon>
        <taxon>Kitasatosporales</taxon>
        <taxon>Streptomycetaceae</taxon>
        <taxon>Kitasatospora</taxon>
    </lineage>
</organism>
<dbReference type="STRING" id="452652.KSE_02660"/>
<keyword evidence="1" id="KW-0812">Transmembrane</keyword>
<dbReference type="EMBL" id="AP010968">
    <property type="protein sequence ID" value="BAJ26113.1"/>
    <property type="molecule type" value="Genomic_DNA"/>
</dbReference>
<dbReference type="Proteomes" id="UP000007076">
    <property type="component" value="Chromosome"/>
</dbReference>
<feature type="transmembrane region" description="Helical" evidence="1">
    <location>
        <begin position="27"/>
        <end position="44"/>
    </location>
</feature>
<dbReference type="PATRIC" id="fig|452652.3.peg.260"/>
<accession>E4N4I2</accession>